<dbReference type="PATRIC" id="fig|465721.4.peg.2787"/>
<keyword evidence="9" id="KW-0902">Two-component regulatory system</keyword>
<dbReference type="PROSITE" id="PS50885">
    <property type="entry name" value="HAMP"/>
    <property type="match status" value="1"/>
</dbReference>
<evidence type="ECO:0000313" key="13">
    <source>
        <dbReference type="EMBL" id="AMN48005.1"/>
    </source>
</evidence>
<dbReference type="OrthoDB" id="9121563at2"/>
<evidence type="ECO:0000256" key="3">
    <source>
        <dbReference type="ARBA" id="ARBA00012438"/>
    </source>
</evidence>
<keyword evidence="4" id="KW-0597">Phosphoprotein</keyword>
<reference evidence="13 14" key="1">
    <citation type="submission" date="2015-06" db="EMBL/GenBank/DDBJ databases">
        <title>A Comprehensive Approach to Explore the Metabolic and Phylogenetic Diversity of Bacterial Steroid Degradation in the Environment: Testosterone as an Example.</title>
        <authorList>
            <person name="Yang F.-C."/>
            <person name="Chen Y.-L."/>
            <person name="Yu C.-P."/>
            <person name="Tang S.-L."/>
            <person name="Wang P.-H."/>
            <person name="Ismail W."/>
            <person name="Wang C.-H."/>
            <person name="Yang C.-Y."/>
            <person name="Chiang Y.-R."/>
        </authorList>
    </citation>
    <scope>NUCLEOTIDE SEQUENCE [LARGE SCALE GENOMIC DNA]</scope>
    <source>
        <strain evidence="13 14">DSM 18526</strain>
    </source>
</reference>
<dbReference type="PROSITE" id="PS50109">
    <property type="entry name" value="HIS_KIN"/>
    <property type="match status" value="1"/>
</dbReference>
<keyword evidence="14" id="KW-1185">Reference proteome</keyword>
<dbReference type="Gene3D" id="1.10.287.130">
    <property type="match status" value="1"/>
</dbReference>
<keyword evidence="10" id="KW-0472">Membrane</keyword>
<dbReference type="STRING" id="465721.ACG33_13030"/>
<dbReference type="SUPFAM" id="SSF55874">
    <property type="entry name" value="ATPase domain of HSP90 chaperone/DNA topoisomerase II/histidine kinase"/>
    <property type="match status" value="1"/>
</dbReference>
<keyword evidence="5" id="KW-0808">Transferase</keyword>
<evidence type="ECO:0000259" key="12">
    <source>
        <dbReference type="PROSITE" id="PS50885"/>
    </source>
</evidence>
<evidence type="ECO:0000256" key="1">
    <source>
        <dbReference type="ARBA" id="ARBA00000085"/>
    </source>
</evidence>
<dbReference type="GO" id="GO:0005886">
    <property type="term" value="C:plasma membrane"/>
    <property type="evidence" value="ECO:0007669"/>
    <property type="project" value="TreeGrafter"/>
</dbReference>
<dbReference type="EC" id="2.7.13.3" evidence="3"/>
<dbReference type="Pfam" id="PF02518">
    <property type="entry name" value="HATPase_c"/>
    <property type="match status" value="1"/>
</dbReference>
<dbReference type="SMART" id="SM00387">
    <property type="entry name" value="HATPase_c"/>
    <property type="match status" value="1"/>
</dbReference>
<dbReference type="CDD" id="cd00082">
    <property type="entry name" value="HisKA"/>
    <property type="match status" value="1"/>
</dbReference>
<name>A0A127FE16_STEDE</name>
<feature type="transmembrane region" description="Helical" evidence="10">
    <location>
        <begin position="130"/>
        <end position="153"/>
    </location>
</feature>
<feature type="domain" description="Histidine kinase" evidence="11">
    <location>
        <begin position="216"/>
        <end position="421"/>
    </location>
</feature>
<dbReference type="KEGG" id="sdf:ACG33_13030"/>
<dbReference type="GO" id="GO:0000155">
    <property type="term" value="F:phosphorelay sensor kinase activity"/>
    <property type="evidence" value="ECO:0007669"/>
    <property type="project" value="InterPro"/>
</dbReference>
<organism evidence="13 14">
    <name type="scientific">Steroidobacter denitrificans</name>
    <dbReference type="NCBI Taxonomy" id="465721"/>
    <lineage>
        <taxon>Bacteria</taxon>
        <taxon>Pseudomonadati</taxon>
        <taxon>Pseudomonadota</taxon>
        <taxon>Gammaproteobacteria</taxon>
        <taxon>Steroidobacterales</taxon>
        <taxon>Steroidobacteraceae</taxon>
        <taxon>Steroidobacter</taxon>
    </lineage>
</organism>
<dbReference type="AlphaFoldDB" id="A0A127FE16"/>
<dbReference type="InterPro" id="IPR050428">
    <property type="entry name" value="TCS_sensor_his_kinase"/>
</dbReference>
<dbReference type="PANTHER" id="PTHR45436">
    <property type="entry name" value="SENSOR HISTIDINE KINASE YKOH"/>
    <property type="match status" value="1"/>
</dbReference>
<dbReference type="InterPro" id="IPR036097">
    <property type="entry name" value="HisK_dim/P_sf"/>
</dbReference>
<dbReference type="InterPro" id="IPR003661">
    <property type="entry name" value="HisK_dim/P_dom"/>
</dbReference>
<feature type="transmembrane region" description="Helical" evidence="10">
    <location>
        <begin position="12"/>
        <end position="33"/>
    </location>
</feature>
<dbReference type="Gene3D" id="3.30.565.10">
    <property type="entry name" value="Histidine kinase-like ATPase, C-terminal domain"/>
    <property type="match status" value="1"/>
</dbReference>
<evidence type="ECO:0000256" key="10">
    <source>
        <dbReference type="SAM" id="Phobius"/>
    </source>
</evidence>
<evidence type="ECO:0000256" key="5">
    <source>
        <dbReference type="ARBA" id="ARBA00022679"/>
    </source>
</evidence>
<feature type="domain" description="HAMP" evidence="12">
    <location>
        <begin position="154"/>
        <end position="208"/>
    </location>
</feature>
<dbReference type="Pfam" id="PF00512">
    <property type="entry name" value="HisKA"/>
    <property type="match status" value="1"/>
</dbReference>
<keyword evidence="7" id="KW-0418">Kinase</keyword>
<dbReference type="SUPFAM" id="SSF47384">
    <property type="entry name" value="Homodimeric domain of signal transducing histidine kinase"/>
    <property type="match status" value="1"/>
</dbReference>
<dbReference type="SMART" id="SM00388">
    <property type="entry name" value="HisKA"/>
    <property type="match status" value="1"/>
</dbReference>
<evidence type="ECO:0000256" key="7">
    <source>
        <dbReference type="ARBA" id="ARBA00022777"/>
    </source>
</evidence>
<evidence type="ECO:0000256" key="8">
    <source>
        <dbReference type="ARBA" id="ARBA00022989"/>
    </source>
</evidence>
<proteinExistence type="predicted"/>
<dbReference type="InterPro" id="IPR005467">
    <property type="entry name" value="His_kinase_dom"/>
</dbReference>
<keyword evidence="8 10" id="KW-1133">Transmembrane helix</keyword>
<evidence type="ECO:0000256" key="6">
    <source>
        <dbReference type="ARBA" id="ARBA00022692"/>
    </source>
</evidence>
<gene>
    <name evidence="13" type="ORF">ACG33_13030</name>
</gene>
<keyword evidence="6 10" id="KW-0812">Transmembrane</keyword>
<dbReference type="PANTHER" id="PTHR45436:SF16">
    <property type="entry name" value="HISTIDINE KINASE"/>
    <property type="match status" value="1"/>
</dbReference>
<dbReference type="Proteomes" id="UP000070250">
    <property type="component" value="Chromosome"/>
</dbReference>
<evidence type="ECO:0000259" key="11">
    <source>
        <dbReference type="PROSITE" id="PS50109"/>
    </source>
</evidence>
<dbReference type="InterPro" id="IPR003594">
    <property type="entry name" value="HATPase_dom"/>
</dbReference>
<evidence type="ECO:0000313" key="14">
    <source>
        <dbReference type="Proteomes" id="UP000070250"/>
    </source>
</evidence>
<dbReference type="InterPro" id="IPR036890">
    <property type="entry name" value="HATPase_C_sf"/>
</dbReference>
<dbReference type="InterPro" id="IPR003660">
    <property type="entry name" value="HAMP_dom"/>
</dbReference>
<comment type="catalytic activity">
    <reaction evidence="1">
        <text>ATP + protein L-histidine = ADP + protein N-phospho-L-histidine.</text>
        <dbReference type="EC" id="2.7.13.3"/>
    </reaction>
</comment>
<evidence type="ECO:0000256" key="9">
    <source>
        <dbReference type="ARBA" id="ARBA00023012"/>
    </source>
</evidence>
<sequence>MSERNSLRKRIVVGVVCYTVLLSLLTTLLGYWVNEQAEHRTWEALLQGEMAHWLQRGAQDKHWEDTDAVRAFGRAVDKPIPAVFASLPPGVHDELIFDGKVYAVLVEGIGKDRTVLALDISEMERQERTLFLTMAIFSALLVSGLGGLTYMGAKWLVEPLTRLSDTIGNLRPGVRHQRVVIRGSDPVETTVIGQALNEYLHSSEKFVEREHSFLNMASHELRTPITVVAGAAEVAAEQPSIELARPHLSRILRTSHSMQDLVTLLLVLARDPGRLRSSATSVNLADLVHRVALDHEYLLEGKELKLAFGAMPSREMVLPVPVAQAAIGNLVRNAIENSSRGTIRVSLDASDTLVIEDPGSGMTEEELARLQVQLARAGGRQGDGIGLDLIARLCDHLGWRLEFDMSVTGGTIARLQLTEVLSVKSEGQFRDREHGVVEVSLTA</sequence>
<accession>A0A127FE16</accession>
<evidence type="ECO:0000256" key="4">
    <source>
        <dbReference type="ARBA" id="ARBA00022553"/>
    </source>
</evidence>
<evidence type="ECO:0000256" key="2">
    <source>
        <dbReference type="ARBA" id="ARBA00004370"/>
    </source>
</evidence>
<protein>
    <recommendedName>
        <fullName evidence="3">histidine kinase</fullName>
        <ecNumber evidence="3">2.7.13.3</ecNumber>
    </recommendedName>
</protein>
<dbReference type="EMBL" id="CP011971">
    <property type="protein sequence ID" value="AMN48005.1"/>
    <property type="molecule type" value="Genomic_DNA"/>
</dbReference>
<comment type="subcellular location">
    <subcellularLocation>
        <location evidence="2">Membrane</location>
    </subcellularLocation>
</comment>